<comment type="caution">
    <text evidence="1">The sequence shown here is derived from an EMBL/GenBank/DDBJ whole genome shotgun (WGS) entry which is preliminary data.</text>
</comment>
<sequence length="62" mass="7258">MAIHAATNTDLKTFGDLVMRYEAVRTIFEVCVKDLSVWKMFVLLSDVTKPRQYKRMMMSALR</sequence>
<evidence type="ECO:0000313" key="1">
    <source>
        <dbReference type="EMBL" id="KAJ1350499.1"/>
    </source>
</evidence>
<accession>A0AAD5QI74</accession>
<evidence type="ECO:0000313" key="2">
    <source>
        <dbReference type="Proteomes" id="UP001196413"/>
    </source>
</evidence>
<reference evidence="1" key="1">
    <citation type="submission" date="2021-06" db="EMBL/GenBank/DDBJ databases">
        <title>Parelaphostrongylus tenuis whole genome reference sequence.</title>
        <authorList>
            <person name="Garwood T.J."/>
            <person name="Larsen P.A."/>
            <person name="Fountain-Jones N.M."/>
            <person name="Garbe J.R."/>
            <person name="Macchietto M.G."/>
            <person name="Kania S.A."/>
            <person name="Gerhold R.W."/>
            <person name="Richards J.E."/>
            <person name="Wolf T.M."/>
        </authorList>
    </citation>
    <scope>NUCLEOTIDE SEQUENCE</scope>
    <source>
        <strain evidence="1">MNPRO001-30</strain>
        <tissue evidence="1">Meninges</tissue>
    </source>
</reference>
<dbReference type="AlphaFoldDB" id="A0AAD5QI74"/>
<keyword evidence="2" id="KW-1185">Reference proteome</keyword>
<gene>
    <name evidence="1" type="ORF">KIN20_006297</name>
</gene>
<dbReference type="EMBL" id="JAHQIW010000875">
    <property type="protein sequence ID" value="KAJ1350499.1"/>
    <property type="molecule type" value="Genomic_DNA"/>
</dbReference>
<organism evidence="1 2">
    <name type="scientific">Parelaphostrongylus tenuis</name>
    <name type="common">Meningeal worm</name>
    <dbReference type="NCBI Taxonomy" id="148309"/>
    <lineage>
        <taxon>Eukaryota</taxon>
        <taxon>Metazoa</taxon>
        <taxon>Ecdysozoa</taxon>
        <taxon>Nematoda</taxon>
        <taxon>Chromadorea</taxon>
        <taxon>Rhabditida</taxon>
        <taxon>Rhabditina</taxon>
        <taxon>Rhabditomorpha</taxon>
        <taxon>Strongyloidea</taxon>
        <taxon>Metastrongylidae</taxon>
        <taxon>Parelaphostrongylus</taxon>
    </lineage>
</organism>
<name>A0AAD5QI74_PARTN</name>
<protein>
    <submittedName>
        <fullName evidence="1">Uncharacterized protein</fullName>
    </submittedName>
</protein>
<dbReference type="Proteomes" id="UP001196413">
    <property type="component" value="Unassembled WGS sequence"/>
</dbReference>
<proteinExistence type="predicted"/>